<reference evidence="1 2" key="1">
    <citation type="journal article" date="2023" name="ISME J.">
        <title>Cultivation and genomic characterization of novel and ubiquitous marine nitrite-oxidizing bacteria from the Nitrospirales.</title>
        <authorList>
            <person name="Mueller A.J."/>
            <person name="Daebeler A."/>
            <person name="Herbold C.W."/>
            <person name="Kirkegaard R.H."/>
            <person name="Daims H."/>
        </authorList>
    </citation>
    <scope>NUCLEOTIDE SEQUENCE [LARGE SCALE GENOMIC DNA]</scope>
    <source>
        <strain evidence="1 2">EB</strain>
    </source>
</reference>
<accession>A0ABU3KB19</accession>
<gene>
    <name evidence="1" type="ORF">PPG34_13610</name>
</gene>
<dbReference type="Proteomes" id="UP001250932">
    <property type="component" value="Unassembled WGS sequence"/>
</dbReference>
<name>A0ABU3KB19_9BACT</name>
<evidence type="ECO:0008006" key="3">
    <source>
        <dbReference type="Google" id="ProtNLM"/>
    </source>
</evidence>
<dbReference type="EMBL" id="JAQOUE010000001">
    <property type="protein sequence ID" value="MDT7043392.1"/>
    <property type="molecule type" value="Genomic_DNA"/>
</dbReference>
<evidence type="ECO:0000313" key="1">
    <source>
        <dbReference type="EMBL" id="MDT7043392.1"/>
    </source>
</evidence>
<evidence type="ECO:0000313" key="2">
    <source>
        <dbReference type="Proteomes" id="UP001250932"/>
    </source>
</evidence>
<keyword evidence="2" id="KW-1185">Reference proteome</keyword>
<sequence length="180" mass="20639">MKSRIFSLRAWVGLVLLFTVFPGALVFSGEDPSSLTPVGVGSESPLDLEQGSQLRDYSPIPIEPEEFDNREVKAYYDWRNDLFFREFDMKGVGHVDYMTARRTYKVWLDEFGTPVVITVGSPLFYWVDRNGNGKFETSKGEMWSDPNEDGITGEERIYDTSHLENQPSRIPMWEAPTPNQ</sequence>
<protein>
    <recommendedName>
        <fullName evidence="3">EF-hand domain-containing protein</fullName>
    </recommendedName>
</protein>
<comment type="caution">
    <text evidence="1">The sequence shown here is derived from an EMBL/GenBank/DDBJ whole genome shotgun (WGS) entry which is preliminary data.</text>
</comment>
<organism evidence="1 2">
    <name type="scientific">Candidatus Nitronereus thalassa</name>
    <dbReference type="NCBI Taxonomy" id="3020898"/>
    <lineage>
        <taxon>Bacteria</taxon>
        <taxon>Pseudomonadati</taxon>
        <taxon>Nitrospirota</taxon>
        <taxon>Nitrospiria</taxon>
        <taxon>Nitrospirales</taxon>
        <taxon>Nitrospiraceae</taxon>
        <taxon>Candidatus Nitronereus</taxon>
    </lineage>
</organism>
<dbReference type="RefSeq" id="WP_313833959.1">
    <property type="nucleotide sequence ID" value="NZ_JAQOUE010000001.1"/>
</dbReference>
<proteinExistence type="predicted"/>